<gene>
    <name evidence="8" type="ORF">P4I72_30270</name>
</gene>
<comment type="caution">
    <text evidence="8">The sequence shown here is derived from an EMBL/GenBank/DDBJ whole genome shotgun (WGS) entry which is preliminary data.</text>
</comment>
<accession>A0ABU6GB18</accession>
<sequence>MLFQDTAQHMQDFLQELRVERNLTPKTLLAYSYDLNQFFNWLQLNKVTVVEPHDINIFFHHLQNSNIMDTSIRRKQFTIKAFLKYLIKQRISIDAQSIIAKSVYKVSKKIPKTLSTTDIEDLLKSTEHELSNRKTANRRIISIRNCAIIEILYATGIRIGELVNIKLQDLNIPDQTLLIFGKGRKERLLYLASNDVLEKIIRWLEIRDDLEPKTDSLFINKYGNTLTIYTIGDIFNKYRDLSKINKSATPHYLRHTFATHLLNNGADLRSVQEILGHSSVTTTQIYTEVSIERKKQVFIKFNPRNNLNI</sequence>
<dbReference type="PROSITE" id="PS51898">
    <property type="entry name" value="TYR_RECOMBINASE"/>
    <property type="match status" value="1"/>
</dbReference>
<dbReference type="RefSeq" id="WP_326075394.1">
    <property type="nucleotide sequence ID" value="NZ_JARLKY010000094.1"/>
</dbReference>
<dbReference type="EMBL" id="JARLKY010000094">
    <property type="protein sequence ID" value="MEC0231393.1"/>
    <property type="molecule type" value="Genomic_DNA"/>
</dbReference>
<dbReference type="InterPro" id="IPR044068">
    <property type="entry name" value="CB"/>
</dbReference>
<evidence type="ECO:0000256" key="2">
    <source>
        <dbReference type="ARBA" id="ARBA00022908"/>
    </source>
</evidence>
<organism evidence="8 9">
    <name type="scientific">Paenibacillus alba</name>
    <dbReference type="NCBI Taxonomy" id="1197127"/>
    <lineage>
        <taxon>Bacteria</taxon>
        <taxon>Bacillati</taxon>
        <taxon>Bacillota</taxon>
        <taxon>Bacilli</taxon>
        <taxon>Bacillales</taxon>
        <taxon>Paenibacillaceae</taxon>
        <taxon>Paenibacillus</taxon>
    </lineage>
</organism>
<evidence type="ECO:0000256" key="1">
    <source>
        <dbReference type="ARBA" id="ARBA00008857"/>
    </source>
</evidence>
<dbReference type="Gene3D" id="1.10.150.130">
    <property type="match status" value="1"/>
</dbReference>
<evidence type="ECO:0000313" key="9">
    <source>
        <dbReference type="Proteomes" id="UP001338137"/>
    </source>
</evidence>
<keyword evidence="3 5" id="KW-0238">DNA-binding</keyword>
<protein>
    <submittedName>
        <fullName evidence="8">Tyrosine-type recombinase/integrase</fullName>
    </submittedName>
</protein>
<evidence type="ECO:0000256" key="3">
    <source>
        <dbReference type="ARBA" id="ARBA00023125"/>
    </source>
</evidence>
<evidence type="ECO:0000259" key="6">
    <source>
        <dbReference type="PROSITE" id="PS51898"/>
    </source>
</evidence>
<dbReference type="InterPro" id="IPR002104">
    <property type="entry name" value="Integrase_catalytic"/>
</dbReference>
<dbReference type="Gene3D" id="1.10.443.10">
    <property type="entry name" value="Intergrase catalytic core"/>
    <property type="match status" value="1"/>
</dbReference>
<dbReference type="Proteomes" id="UP001338137">
    <property type="component" value="Unassembled WGS sequence"/>
</dbReference>
<keyword evidence="9" id="KW-1185">Reference proteome</keyword>
<dbReference type="SUPFAM" id="SSF56349">
    <property type="entry name" value="DNA breaking-rejoining enzymes"/>
    <property type="match status" value="1"/>
</dbReference>
<dbReference type="PANTHER" id="PTHR30349">
    <property type="entry name" value="PHAGE INTEGRASE-RELATED"/>
    <property type="match status" value="1"/>
</dbReference>
<feature type="domain" description="Core-binding (CB)" evidence="7">
    <location>
        <begin position="4"/>
        <end position="87"/>
    </location>
</feature>
<dbReference type="PANTHER" id="PTHR30349:SF41">
    <property type="entry name" value="INTEGRASE_RECOMBINASE PROTEIN MJ0367-RELATED"/>
    <property type="match status" value="1"/>
</dbReference>
<evidence type="ECO:0000256" key="4">
    <source>
        <dbReference type="ARBA" id="ARBA00023172"/>
    </source>
</evidence>
<dbReference type="InterPro" id="IPR004107">
    <property type="entry name" value="Integrase_SAM-like_N"/>
</dbReference>
<dbReference type="InterPro" id="IPR010998">
    <property type="entry name" value="Integrase_recombinase_N"/>
</dbReference>
<dbReference type="InterPro" id="IPR050090">
    <property type="entry name" value="Tyrosine_recombinase_XerCD"/>
</dbReference>
<evidence type="ECO:0000313" key="8">
    <source>
        <dbReference type="EMBL" id="MEC0231393.1"/>
    </source>
</evidence>
<feature type="domain" description="Tyr recombinase" evidence="6">
    <location>
        <begin position="109"/>
        <end position="299"/>
    </location>
</feature>
<evidence type="ECO:0000259" key="7">
    <source>
        <dbReference type="PROSITE" id="PS51900"/>
    </source>
</evidence>
<keyword evidence="4" id="KW-0233">DNA recombination</keyword>
<keyword evidence="2" id="KW-0229">DNA integration</keyword>
<dbReference type="Pfam" id="PF02899">
    <property type="entry name" value="Phage_int_SAM_1"/>
    <property type="match status" value="1"/>
</dbReference>
<evidence type="ECO:0000256" key="5">
    <source>
        <dbReference type="PROSITE-ProRule" id="PRU01248"/>
    </source>
</evidence>
<dbReference type="PROSITE" id="PS51900">
    <property type="entry name" value="CB"/>
    <property type="match status" value="1"/>
</dbReference>
<dbReference type="InterPro" id="IPR013762">
    <property type="entry name" value="Integrase-like_cat_sf"/>
</dbReference>
<comment type="similarity">
    <text evidence="1">Belongs to the 'phage' integrase family.</text>
</comment>
<dbReference type="SUPFAM" id="SSF47823">
    <property type="entry name" value="lambda integrase-like, N-terminal domain"/>
    <property type="match status" value="1"/>
</dbReference>
<dbReference type="InterPro" id="IPR011010">
    <property type="entry name" value="DNA_brk_join_enz"/>
</dbReference>
<dbReference type="Pfam" id="PF00589">
    <property type="entry name" value="Phage_integrase"/>
    <property type="match status" value="1"/>
</dbReference>
<proteinExistence type="inferred from homology"/>
<name>A0ABU6GB18_9BACL</name>
<reference evidence="8 9" key="1">
    <citation type="submission" date="2023-03" db="EMBL/GenBank/DDBJ databases">
        <title>Bacillus Genome Sequencing.</title>
        <authorList>
            <person name="Dunlap C."/>
        </authorList>
    </citation>
    <scope>NUCLEOTIDE SEQUENCE [LARGE SCALE GENOMIC DNA]</scope>
    <source>
        <strain evidence="8 9">BD-533</strain>
    </source>
</reference>